<proteinExistence type="predicted"/>
<sequence length="269" mass="30901">MGFLDRLERKIGKFAIKGLMMYIVALNMAVFLLDLFGGELFQESVILKLALIPEKVLAGEVWRLITFIFIPPPTTPLFIVFALILIYNFGTGLEEEWGSFKFNVYYFVGILETVIGSMITGYPHVVPHYLNLSLLFAFARLYPNYIINIFFVLPVPIKYIAWVDWAFMGISFLLGTGSTRIAVAAAVVNYFLFFGKDILFKSRVRGGSVVRKAKYQQYVKGKDYMHKCTVCGITEKDDPQMDFRYCSTCEGDYEYCMEHLKNHEHIKKS</sequence>
<feature type="transmembrane region" description="Helical" evidence="6">
    <location>
        <begin position="129"/>
        <end position="153"/>
    </location>
</feature>
<evidence type="ECO:0000313" key="7">
    <source>
        <dbReference type="EMBL" id="AUG58781.1"/>
    </source>
</evidence>
<keyword evidence="2 6" id="KW-0812">Transmembrane</keyword>
<accession>A0A2K9EQ77</accession>
<dbReference type="Proteomes" id="UP000233534">
    <property type="component" value="Chromosome"/>
</dbReference>
<feature type="transmembrane region" description="Helical" evidence="6">
    <location>
        <begin position="20"/>
        <end position="41"/>
    </location>
</feature>
<dbReference type="SUPFAM" id="SSF144091">
    <property type="entry name" value="Rhomboid-like"/>
    <property type="match status" value="1"/>
</dbReference>
<dbReference type="OrthoDB" id="9778756at2"/>
<evidence type="ECO:0000256" key="2">
    <source>
        <dbReference type="ARBA" id="ARBA00022692"/>
    </source>
</evidence>
<dbReference type="Proteomes" id="UP000239720">
    <property type="component" value="Unassembled WGS sequence"/>
</dbReference>
<dbReference type="AlphaFoldDB" id="A0A2K9EQ77"/>
<dbReference type="Gene3D" id="1.20.1540.10">
    <property type="entry name" value="Rhomboid-like"/>
    <property type="match status" value="1"/>
</dbReference>
<evidence type="ECO:0000256" key="4">
    <source>
        <dbReference type="ARBA" id="ARBA00022989"/>
    </source>
</evidence>
<name>A0A2K9EQ77_9FIRM</name>
<evidence type="ECO:0000313" key="9">
    <source>
        <dbReference type="Proteomes" id="UP000233534"/>
    </source>
</evidence>
<gene>
    <name evidence="8" type="ORF">B9R14_04685</name>
    <name evidence="7" type="ORF">HVS_14640</name>
</gene>
<evidence type="ECO:0000256" key="3">
    <source>
        <dbReference type="ARBA" id="ARBA00022824"/>
    </source>
</evidence>
<dbReference type="PANTHER" id="PTHR11009">
    <property type="entry name" value="DER1-LIKE PROTEIN, DERLIN"/>
    <property type="match status" value="1"/>
</dbReference>
<dbReference type="Pfam" id="PF04511">
    <property type="entry name" value="DER1"/>
    <property type="match status" value="1"/>
</dbReference>
<keyword evidence="9" id="KW-1185">Reference proteome</keyword>
<dbReference type="EMBL" id="NEMB01000003">
    <property type="protein sequence ID" value="PQQ66125.1"/>
    <property type="molecule type" value="Genomic_DNA"/>
</dbReference>
<keyword evidence="5 6" id="KW-0472">Membrane</keyword>
<comment type="subcellular location">
    <subcellularLocation>
        <location evidence="1">Endoplasmic reticulum membrane</location>
        <topology evidence="1">Multi-pass membrane protein</topology>
    </subcellularLocation>
</comment>
<dbReference type="EMBL" id="CP025197">
    <property type="protein sequence ID" value="AUG58781.1"/>
    <property type="molecule type" value="Genomic_DNA"/>
</dbReference>
<protein>
    <submittedName>
        <fullName evidence="7">Der1-like family protein</fullName>
    </submittedName>
</protein>
<evidence type="ECO:0000256" key="6">
    <source>
        <dbReference type="SAM" id="Phobius"/>
    </source>
</evidence>
<dbReference type="GO" id="GO:0006950">
    <property type="term" value="P:response to stress"/>
    <property type="evidence" value="ECO:0007669"/>
    <property type="project" value="UniProtKB-ARBA"/>
</dbReference>
<feature type="transmembrane region" description="Helical" evidence="6">
    <location>
        <begin position="61"/>
        <end position="84"/>
    </location>
</feature>
<evidence type="ECO:0000313" key="10">
    <source>
        <dbReference type="Proteomes" id="UP000239720"/>
    </source>
</evidence>
<reference evidence="8 10" key="2">
    <citation type="journal article" date="2018" name="Syst. Appl. Microbiol.">
        <title>Characterization and high-quality draft genome sequence of Herbivorax saccincola A7, an anaerobic, alkaliphilic, thermophilic, cellulolytic, and xylanolytic bacterium.</title>
        <authorList>
            <person name="Aikawa S."/>
            <person name="Baramee S."/>
            <person name="Sermsathanaswadi J."/>
            <person name="Thianheng P."/>
            <person name="Tachaapaikoon C."/>
            <person name="Shikata A."/>
            <person name="Waeonukul R."/>
            <person name="Pason P."/>
            <person name="Ratanakhanokchai K."/>
            <person name="Kosugi A."/>
        </authorList>
    </citation>
    <scope>NUCLEOTIDE SEQUENCE [LARGE SCALE GENOMIC DNA]</scope>
    <source>
        <strain evidence="8 10">A7</strain>
    </source>
</reference>
<keyword evidence="4 6" id="KW-1133">Transmembrane helix</keyword>
<dbReference type="InterPro" id="IPR007599">
    <property type="entry name" value="DER1"/>
</dbReference>
<keyword evidence="3" id="KW-0256">Endoplasmic reticulum</keyword>
<dbReference type="RefSeq" id="WP_101303447.1">
    <property type="nucleotide sequence ID" value="NZ_CP025197.1"/>
</dbReference>
<dbReference type="KEGG" id="hsc:HVS_14640"/>
<evidence type="ECO:0000256" key="5">
    <source>
        <dbReference type="ARBA" id="ARBA00023136"/>
    </source>
</evidence>
<evidence type="ECO:0000256" key="1">
    <source>
        <dbReference type="ARBA" id="ARBA00004477"/>
    </source>
</evidence>
<evidence type="ECO:0000313" key="8">
    <source>
        <dbReference type="EMBL" id="PQQ66125.1"/>
    </source>
</evidence>
<reference evidence="7 9" key="1">
    <citation type="submission" date="2017-12" db="EMBL/GenBank/DDBJ databases">
        <title>Complete genome sequence of Herbivorax saccincola GGR1, a novel Cellulosome-producing hydrolytic bacterium in a thermophilic biogas plant, established by Illumina and Nanopore MinION sequencing.</title>
        <authorList>
            <person name="Pechtl A."/>
            <person name="Ruckert C."/>
            <person name="Koeck D.E."/>
            <person name="Maus I."/>
            <person name="Winkler A."/>
            <person name="Kalinowski J."/>
            <person name="Puhler A."/>
            <person name="Schwarz W.W."/>
            <person name="Zverlov V.V."/>
            <person name="Schluter A."/>
            <person name="Liebl W."/>
        </authorList>
    </citation>
    <scope>NUCLEOTIDE SEQUENCE [LARGE SCALE GENOMIC DNA]</scope>
    <source>
        <strain evidence="7">GGR1</strain>
        <strain evidence="9">SR1</strain>
    </source>
</reference>
<organism evidence="7 9">
    <name type="scientific">Acetivibrio saccincola</name>
    <dbReference type="NCBI Taxonomy" id="1677857"/>
    <lineage>
        <taxon>Bacteria</taxon>
        <taxon>Bacillati</taxon>
        <taxon>Bacillota</taxon>
        <taxon>Clostridia</taxon>
        <taxon>Eubacteriales</taxon>
        <taxon>Oscillospiraceae</taxon>
        <taxon>Acetivibrio</taxon>
    </lineage>
</organism>
<feature type="transmembrane region" description="Helical" evidence="6">
    <location>
        <begin position="104"/>
        <end position="122"/>
    </location>
</feature>
<feature type="transmembrane region" description="Helical" evidence="6">
    <location>
        <begin position="165"/>
        <end position="193"/>
    </location>
</feature>
<dbReference type="InterPro" id="IPR035952">
    <property type="entry name" value="Rhomboid-like_sf"/>
</dbReference>